<evidence type="ECO:0000313" key="3">
    <source>
        <dbReference type="Proteomes" id="UP001267290"/>
    </source>
</evidence>
<evidence type="ECO:0000313" key="2">
    <source>
        <dbReference type="EMBL" id="MDR6555489.1"/>
    </source>
</evidence>
<dbReference type="InterPro" id="IPR001387">
    <property type="entry name" value="Cro/C1-type_HTH"/>
</dbReference>
<gene>
    <name evidence="2" type="ORF">J2736_006751</name>
</gene>
<dbReference type="InterPro" id="IPR010982">
    <property type="entry name" value="Lambda_DNA-bd_dom_sf"/>
</dbReference>
<dbReference type="SMART" id="SM00530">
    <property type="entry name" value="HTH_XRE"/>
    <property type="match status" value="1"/>
</dbReference>
<keyword evidence="3" id="KW-1185">Reference proteome</keyword>
<dbReference type="EMBL" id="JAVDSB010000030">
    <property type="protein sequence ID" value="MDR6555489.1"/>
    <property type="molecule type" value="Genomic_DNA"/>
</dbReference>
<name>A0ABU1P6U7_9BACL</name>
<feature type="domain" description="HTH cro/C1-type" evidence="1">
    <location>
        <begin position="5"/>
        <end position="60"/>
    </location>
</feature>
<evidence type="ECO:0000259" key="1">
    <source>
        <dbReference type="PROSITE" id="PS50943"/>
    </source>
</evidence>
<reference evidence="2 3" key="1">
    <citation type="submission" date="2023-07" db="EMBL/GenBank/DDBJ databases">
        <title>Sorghum-associated microbial communities from plants grown in Nebraska, USA.</title>
        <authorList>
            <person name="Schachtman D."/>
        </authorList>
    </citation>
    <scope>NUCLEOTIDE SEQUENCE [LARGE SCALE GENOMIC DNA]</scope>
    <source>
        <strain evidence="2 3">CC258</strain>
    </source>
</reference>
<accession>A0ABU1P6U7</accession>
<dbReference type="CDD" id="cd00093">
    <property type="entry name" value="HTH_XRE"/>
    <property type="match status" value="1"/>
</dbReference>
<organism evidence="2 3">
    <name type="scientific">Paenibacillus qinlingensis</name>
    <dbReference type="NCBI Taxonomy" id="1837343"/>
    <lineage>
        <taxon>Bacteria</taxon>
        <taxon>Bacillati</taxon>
        <taxon>Bacillota</taxon>
        <taxon>Bacilli</taxon>
        <taxon>Bacillales</taxon>
        <taxon>Paenibacillaceae</taxon>
        <taxon>Paenibacillus</taxon>
    </lineage>
</organism>
<comment type="caution">
    <text evidence="2">The sequence shown here is derived from an EMBL/GenBank/DDBJ whole genome shotgun (WGS) entry which is preliminary data.</text>
</comment>
<dbReference type="RefSeq" id="WP_310502809.1">
    <property type="nucleotide sequence ID" value="NZ_JAVDSB010000030.1"/>
</dbReference>
<dbReference type="Pfam" id="PF01381">
    <property type="entry name" value="HTH_3"/>
    <property type="match status" value="1"/>
</dbReference>
<dbReference type="PROSITE" id="PS50943">
    <property type="entry name" value="HTH_CROC1"/>
    <property type="match status" value="1"/>
</dbReference>
<proteinExistence type="predicted"/>
<protein>
    <submittedName>
        <fullName evidence="2">Transcriptional regulator</fullName>
    </submittedName>
</protein>
<dbReference type="Gene3D" id="1.10.260.40">
    <property type="entry name" value="lambda repressor-like DNA-binding domains"/>
    <property type="match status" value="1"/>
</dbReference>
<sequence length="65" mass="7586">MENKLRDTRIKRGMSISELARRSNTTRQTIYAIEKSEVKNISGYLMFALADALECNEREIFLNNM</sequence>
<dbReference type="Proteomes" id="UP001267290">
    <property type="component" value="Unassembled WGS sequence"/>
</dbReference>
<dbReference type="SUPFAM" id="SSF47413">
    <property type="entry name" value="lambda repressor-like DNA-binding domains"/>
    <property type="match status" value="1"/>
</dbReference>